<reference evidence="2" key="1">
    <citation type="journal article" date="2013" name="Nature">
        <title>Pan genome of the phytoplankton Emiliania underpins its global distribution.</title>
        <authorList>
            <person name="Read B.A."/>
            <person name="Kegel J."/>
            <person name="Klute M.J."/>
            <person name="Kuo A."/>
            <person name="Lefebvre S.C."/>
            <person name="Maumus F."/>
            <person name="Mayer C."/>
            <person name="Miller J."/>
            <person name="Monier A."/>
            <person name="Salamov A."/>
            <person name="Young J."/>
            <person name="Aguilar M."/>
            <person name="Claverie J.M."/>
            <person name="Frickenhaus S."/>
            <person name="Gonzalez K."/>
            <person name="Herman E.K."/>
            <person name="Lin Y.C."/>
            <person name="Napier J."/>
            <person name="Ogata H."/>
            <person name="Sarno A.F."/>
            <person name="Shmutz J."/>
            <person name="Schroeder D."/>
            <person name="de Vargas C."/>
            <person name="Verret F."/>
            <person name="von Dassow P."/>
            <person name="Valentin K."/>
            <person name="Van de Peer Y."/>
            <person name="Wheeler G."/>
            <person name="Dacks J.B."/>
            <person name="Delwiche C.F."/>
            <person name="Dyhrman S.T."/>
            <person name="Glockner G."/>
            <person name="John U."/>
            <person name="Richards T."/>
            <person name="Worden A.Z."/>
            <person name="Zhang X."/>
            <person name="Grigoriev I.V."/>
            <person name="Allen A.E."/>
            <person name="Bidle K."/>
            <person name="Borodovsky M."/>
            <person name="Bowler C."/>
            <person name="Brownlee C."/>
            <person name="Cock J.M."/>
            <person name="Elias M."/>
            <person name="Gladyshev V.N."/>
            <person name="Groth M."/>
            <person name="Guda C."/>
            <person name="Hadaegh A."/>
            <person name="Iglesias-Rodriguez M.D."/>
            <person name="Jenkins J."/>
            <person name="Jones B.M."/>
            <person name="Lawson T."/>
            <person name="Leese F."/>
            <person name="Lindquist E."/>
            <person name="Lobanov A."/>
            <person name="Lomsadze A."/>
            <person name="Malik S.B."/>
            <person name="Marsh M.E."/>
            <person name="Mackinder L."/>
            <person name="Mock T."/>
            <person name="Mueller-Roeber B."/>
            <person name="Pagarete A."/>
            <person name="Parker M."/>
            <person name="Probert I."/>
            <person name="Quesneville H."/>
            <person name="Raines C."/>
            <person name="Rensing S.A."/>
            <person name="Riano-Pachon D.M."/>
            <person name="Richier S."/>
            <person name="Rokitta S."/>
            <person name="Shiraiwa Y."/>
            <person name="Soanes D.M."/>
            <person name="van der Giezen M."/>
            <person name="Wahlund T.M."/>
            <person name="Williams B."/>
            <person name="Wilson W."/>
            <person name="Wolfe G."/>
            <person name="Wurch L.L."/>
        </authorList>
    </citation>
    <scope>NUCLEOTIDE SEQUENCE</scope>
</reference>
<organism evidence="1 2">
    <name type="scientific">Emiliania huxleyi (strain CCMP1516)</name>
    <dbReference type="NCBI Taxonomy" id="280463"/>
    <lineage>
        <taxon>Eukaryota</taxon>
        <taxon>Haptista</taxon>
        <taxon>Haptophyta</taxon>
        <taxon>Prymnesiophyceae</taxon>
        <taxon>Isochrysidales</taxon>
        <taxon>Noelaerhabdaceae</taxon>
        <taxon>Emiliania</taxon>
    </lineage>
</organism>
<evidence type="ECO:0000313" key="2">
    <source>
        <dbReference type="Proteomes" id="UP000013827"/>
    </source>
</evidence>
<dbReference type="AlphaFoldDB" id="A0A0D3JWR3"/>
<reference evidence="1" key="2">
    <citation type="submission" date="2024-10" db="UniProtKB">
        <authorList>
            <consortium name="EnsemblProtists"/>
        </authorList>
    </citation>
    <scope>IDENTIFICATION</scope>
</reference>
<dbReference type="Proteomes" id="UP000013827">
    <property type="component" value="Unassembled WGS sequence"/>
</dbReference>
<keyword evidence="2" id="KW-1185">Reference proteome</keyword>
<dbReference type="EnsemblProtists" id="EOD27948">
    <property type="protein sequence ID" value="EOD27948"/>
    <property type="gene ID" value="EMIHUDRAFT_235414"/>
</dbReference>
<dbReference type="HOGENOM" id="CLU_2019587_0_0_1"/>
<protein>
    <submittedName>
        <fullName evidence="1">Uncharacterized protein</fullName>
    </submittedName>
</protein>
<evidence type="ECO:0000313" key="1">
    <source>
        <dbReference type="EnsemblProtists" id="EOD27948"/>
    </source>
</evidence>
<dbReference type="PaxDb" id="2903-EOD27948"/>
<dbReference type="KEGG" id="ehx:EMIHUDRAFT_235414"/>
<dbReference type="RefSeq" id="XP_005780377.1">
    <property type="nucleotide sequence ID" value="XM_005780320.1"/>
</dbReference>
<name>A0A0D3JWR3_EMIH1</name>
<dbReference type="GeneID" id="17273493"/>
<sequence>MTPSRHRRLVLAYDSNPLSDGSVLASASARAASSLSAYTTAAAAAPAVAGHSEARCNQWKHHRIKKNADAALQAAQTVLALYSEATRREMFTLAPHPYNGVHCTHLHAGTSATPQWGKRGIWG</sequence>
<proteinExistence type="predicted"/>
<accession>A0A0D3JWR3</accession>